<keyword evidence="3" id="KW-1185">Reference proteome</keyword>
<organism evidence="2 3">
    <name type="scientific">Chloebia gouldiae</name>
    <name type="common">Gouldian finch</name>
    <name type="synonym">Erythrura gouldiae</name>
    <dbReference type="NCBI Taxonomy" id="44316"/>
    <lineage>
        <taxon>Eukaryota</taxon>
        <taxon>Metazoa</taxon>
        <taxon>Chordata</taxon>
        <taxon>Craniata</taxon>
        <taxon>Vertebrata</taxon>
        <taxon>Euteleostomi</taxon>
        <taxon>Archelosauria</taxon>
        <taxon>Archosauria</taxon>
        <taxon>Dinosauria</taxon>
        <taxon>Saurischia</taxon>
        <taxon>Theropoda</taxon>
        <taxon>Coelurosauria</taxon>
        <taxon>Aves</taxon>
        <taxon>Neognathae</taxon>
        <taxon>Neoaves</taxon>
        <taxon>Telluraves</taxon>
        <taxon>Australaves</taxon>
        <taxon>Passeriformes</taxon>
        <taxon>Passeroidea</taxon>
        <taxon>Passeridae</taxon>
        <taxon>Chloebia</taxon>
    </lineage>
</organism>
<feature type="region of interest" description="Disordered" evidence="1">
    <location>
        <begin position="47"/>
        <end position="67"/>
    </location>
</feature>
<dbReference type="AlphaFoldDB" id="A0A3L8RXI6"/>
<evidence type="ECO:0000313" key="2">
    <source>
        <dbReference type="EMBL" id="RLV90007.1"/>
    </source>
</evidence>
<gene>
    <name evidence="2" type="ORF">DV515_00014599</name>
</gene>
<dbReference type="EMBL" id="QUSF01000133">
    <property type="protein sequence ID" value="RLV90007.1"/>
    <property type="molecule type" value="Genomic_DNA"/>
</dbReference>
<evidence type="ECO:0000256" key="1">
    <source>
        <dbReference type="SAM" id="MobiDB-lite"/>
    </source>
</evidence>
<name>A0A3L8RXI6_CHLGU</name>
<protein>
    <submittedName>
        <fullName evidence="2">Uncharacterized protein</fullName>
    </submittedName>
</protein>
<reference evidence="2 3" key="1">
    <citation type="journal article" date="2018" name="Proc. R. Soc. B">
        <title>A non-coding region near Follistatin controls head colour polymorphism in the Gouldian finch.</title>
        <authorList>
            <person name="Toomey M.B."/>
            <person name="Marques C.I."/>
            <person name="Andrade P."/>
            <person name="Araujo P.M."/>
            <person name="Sabatino S."/>
            <person name="Gazda M.A."/>
            <person name="Afonso S."/>
            <person name="Lopes R.J."/>
            <person name="Corbo J.C."/>
            <person name="Carneiro M."/>
        </authorList>
    </citation>
    <scope>NUCLEOTIDE SEQUENCE [LARGE SCALE GENOMIC DNA]</scope>
    <source>
        <strain evidence="2">Red01</strain>
        <tissue evidence="2">Muscle</tissue>
    </source>
</reference>
<evidence type="ECO:0000313" key="3">
    <source>
        <dbReference type="Proteomes" id="UP000276834"/>
    </source>
</evidence>
<comment type="caution">
    <text evidence="2">The sequence shown here is derived from an EMBL/GenBank/DDBJ whole genome shotgun (WGS) entry which is preliminary data.</text>
</comment>
<dbReference type="Proteomes" id="UP000276834">
    <property type="component" value="Unassembled WGS sequence"/>
</dbReference>
<accession>A0A3L8RXI6</accession>
<sequence>MKVSGSCEMHGFDKSSRGGLRAAGRARTAASAAGLGPTPVFNCCRDATRSSRDCSSSRGGPTALSPSPARCVFAIAAVPAVTGRMQEENARDCPAELNTSRATGRGTHSTHQGKDALLAAAALHQHVQVASPAMMLEPVKLRMS</sequence>
<proteinExistence type="predicted"/>